<dbReference type="EMBL" id="LGUA01000082">
    <property type="protein sequence ID" value="OAX84372.1"/>
    <property type="molecule type" value="Genomic_DNA"/>
</dbReference>
<evidence type="ECO:0000313" key="1">
    <source>
        <dbReference type="EMBL" id="OAX84372.1"/>
    </source>
</evidence>
<sequence length="100" mass="10577">MLGILPDQGRFPKRHGLYPAQVGETVVLLFGFAGGSDPMDAALAFGPTQPKFRIALLVLARACGLTFSFGFGGESNPRQTLLYQDFTTNKGLSSKGKGGV</sequence>
<organism evidence="1 2">
    <name type="scientific">Emergomyces africanus</name>
    <dbReference type="NCBI Taxonomy" id="1955775"/>
    <lineage>
        <taxon>Eukaryota</taxon>
        <taxon>Fungi</taxon>
        <taxon>Dikarya</taxon>
        <taxon>Ascomycota</taxon>
        <taxon>Pezizomycotina</taxon>
        <taxon>Eurotiomycetes</taxon>
        <taxon>Eurotiomycetidae</taxon>
        <taxon>Onygenales</taxon>
        <taxon>Ajellomycetaceae</taxon>
        <taxon>Emergomyces</taxon>
    </lineage>
</organism>
<dbReference type="AlphaFoldDB" id="A0A1B7P5R9"/>
<comment type="caution">
    <text evidence="1">The sequence shown here is derived from an EMBL/GenBank/DDBJ whole genome shotgun (WGS) entry which is preliminary data.</text>
</comment>
<name>A0A1B7P5R9_9EURO</name>
<keyword evidence="2" id="KW-1185">Reference proteome</keyword>
<proteinExistence type="predicted"/>
<accession>A0A1B7P5R9</accession>
<evidence type="ECO:0000313" key="2">
    <source>
        <dbReference type="Proteomes" id="UP000091918"/>
    </source>
</evidence>
<reference evidence="1 2" key="1">
    <citation type="submission" date="2015-07" db="EMBL/GenBank/DDBJ databases">
        <title>Emmonsia species relationships and genome sequence.</title>
        <authorList>
            <person name="Cuomo C.A."/>
            <person name="Schwartz I.S."/>
            <person name="Kenyon C."/>
            <person name="de Hoog G.S."/>
            <person name="Govender N.P."/>
            <person name="Botha A."/>
            <person name="Moreno L."/>
            <person name="de Vries M."/>
            <person name="Munoz J.F."/>
            <person name="Stielow J.B."/>
        </authorList>
    </citation>
    <scope>NUCLEOTIDE SEQUENCE [LARGE SCALE GENOMIC DNA]</scope>
    <source>
        <strain evidence="1 2">CBS 136260</strain>
    </source>
</reference>
<gene>
    <name evidence="1" type="ORF">ACJ72_01264</name>
</gene>
<dbReference type="Proteomes" id="UP000091918">
    <property type="component" value="Unassembled WGS sequence"/>
</dbReference>
<protein>
    <submittedName>
        <fullName evidence="1">Uncharacterized protein</fullName>
    </submittedName>
</protein>